<evidence type="ECO:0000259" key="5">
    <source>
        <dbReference type="PROSITE" id="PS01124"/>
    </source>
</evidence>
<gene>
    <name evidence="6" type="ORF">I8J29_10675</name>
</gene>
<comment type="caution">
    <text evidence="6">The sequence shown here is derived from an EMBL/GenBank/DDBJ whole genome shotgun (WGS) entry which is preliminary data.</text>
</comment>
<keyword evidence="2" id="KW-0238">DNA-binding</keyword>
<protein>
    <submittedName>
        <fullName evidence="6">Helix-turn-helix domain-containing protein</fullName>
    </submittedName>
</protein>
<dbReference type="Pfam" id="PF02311">
    <property type="entry name" value="AraC_binding"/>
    <property type="match status" value="1"/>
</dbReference>
<dbReference type="PRINTS" id="PR00032">
    <property type="entry name" value="HTHARAC"/>
</dbReference>
<dbReference type="InterPro" id="IPR009057">
    <property type="entry name" value="Homeodomain-like_sf"/>
</dbReference>
<dbReference type="InterPro" id="IPR018060">
    <property type="entry name" value="HTH_AraC"/>
</dbReference>
<keyword evidence="3" id="KW-0804">Transcription</keyword>
<keyword evidence="1" id="KW-0805">Transcription regulation</keyword>
<dbReference type="Pfam" id="PF12833">
    <property type="entry name" value="HTH_18"/>
    <property type="match status" value="1"/>
</dbReference>
<dbReference type="InterPro" id="IPR003313">
    <property type="entry name" value="AraC-bd"/>
</dbReference>
<evidence type="ECO:0000256" key="1">
    <source>
        <dbReference type="ARBA" id="ARBA00023015"/>
    </source>
</evidence>
<keyword evidence="7" id="KW-1185">Reference proteome</keyword>
<organism evidence="6 7">
    <name type="scientific">Paenibacillus artemisiicola</name>
    <dbReference type="NCBI Taxonomy" id="1172618"/>
    <lineage>
        <taxon>Bacteria</taxon>
        <taxon>Bacillati</taxon>
        <taxon>Bacillota</taxon>
        <taxon>Bacilli</taxon>
        <taxon>Bacillales</taxon>
        <taxon>Paenibacillaceae</taxon>
        <taxon>Paenibacillus</taxon>
    </lineage>
</organism>
<sequence>MDHYVNEQFMDNPAFPFRAFRAPVTQDFELHIHDFVEIIYVTEGRGIHLFQERAFPVREGDIFIIHRHVPHGYRCLPDTPFTVNNVIFDPGFFDRELAHMAGVTAFVDFYYVEPFLRERSRSPAIMNLGKPERIEAIAILDRLVREDAEREAHYELMVRTHLLQLFVYLSRCCDRWAKKPATPVRDEEELFRMACAFTKRHYAQPIGLEQISRMCGLSQTTFTTKFKRHLGLTFIEYRNRIRLDEAKTLLETSPAKIMAVALEVGFEDLSFFNRLFKREFGLTPSEHRERFRRAARQGGGSPADAGGTGARIADADGEDG</sequence>
<dbReference type="PANTHER" id="PTHR43280:SF28">
    <property type="entry name" value="HTH-TYPE TRANSCRIPTIONAL ACTIVATOR RHAS"/>
    <property type="match status" value="1"/>
</dbReference>
<dbReference type="PANTHER" id="PTHR43280">
    <property type="entry name" value="ARAC-FAMILY TRANSCRIPTIONAL REGULATOR"/>
    <property type="match status" value="1"/>
</dbReference>
<dbReference type="SUPFAM" id="SSF46689">
    <property type="entry name" value="Homeodomain-like"/>
    <property type="match status" value="2"/>
</dbReference>
<feature type="compositionally biased region" description="Gly residues" evidence="4">
    <location>
        <begin position="297"/>
        <end position="309"/>
    </location>
</feature>
<dbReference type="EMBL" id="JAGGDJ010000005">
    <property type="protein sequence ID" value="MBO7744663.1"/>
    <property type="molecule type" value="Genomic_DNA"/>
</dbReference>
<dbReference type="InterPro" id="IPR037923">
    <property type="entry name" value="HTH-like"/>
</dbReference>
<dbReference type="PROSITE" id="PS01124">
    <property type="entry name" value="HTH_ARAC_FAMILY_2"/>
    <property type="match status" value="1"/>
</dbReference>
<evidence type="ECO:0000313" key="6">
    <source>
        <dbReference type="EMBL" id="MBO7744663.1"/>
    </source>
</evidence>
<dbReference type="RefSeq" id="WP_208847605.1">
    <property type="nucleotide sequence ID" value="NZ_JAGGDJ010000005.1"/>
</dbReference>
<dbReference type="SMART" id="SM00342">
    <property type="entry name" value="HTH_ARAC"/>
    <property type="match status" value="1"/>
</dbReference>
<dbReference type="Gene3D" id="2.60.120.10">
    <property type="entry name" value="Jelly Rolls"/>
    <property type="match status" value="1"/>
</dbReference>
<feature type="domain" description="HTH araC/xylS-type" evidence="5">
    <location>
        <begin position="192"/>
        <end position="290"/>
    </location>
</feature>
<evidence type="ECO:0000256" key="3">
    <source>
        <dbReference type="ARBA" id="ARBA00023163"/>
    </source>
</evidence>
<reference evidence="6 7" key="1">
    <citation type="submission" date="2021-03" db="EMBL/GenBank/DDBJ databases">
        <title>Paenibacillus artemisicola MWE-103 whole genome sequence.</title>
        <authorList>
            <person name="Ham Y.J."/>
        </authorList>
    </citation>
    <scope>NUCLEOTIDE SEQUENCE [LARGE SCALE GENOMIC DNA]</scope>
    <source>
        <strain evidence="6 7">MWE-103</strain>
    </source>
</reference>
<evidence type="ECO:0000256" key="2">
    <source>
        <dbReference type="ARBA" id="ARBA00023125"/>
    </source>
</evidence>
<dbReference type="PROSITE" id="PS00041">
    <property type="entry name" value="HTH_ARAC_FAMILY_1"/>
    <property type="match status" value="1"/>
</dbReference>
<proteinExistence type="predicted"/>
<evidence type="ECO:0000256" key="4">
    <source>
        <dbReference type="SAM" id="MobiDB-lite"/>
    </source>
</evidence>
<feature type="region of interest" description="Disordered" evidence="4">
    <location>
        <begin position="289"/>
        <end position="320"/>
    </location>
</feature>
<dbReference type="Gene3D" id="1.10.10.60">
    <property type="entry name" value="Homeodomain-like"/>
    <property type="match status" value="2"/>
</dbReference>
<evidence type="ECO:0000313" key="7">
    <source>
        <dbReference type="Proteomes" id="UP000670947"/>
    </source>
</evidence>
<accession>A0ABS3W8N8</accession>
<dbReference type="InterPro" id="IPR018062">
    <property type="entry name" value="HTH_AraC-typ_CS"/>
</dbReference>
<dbReference type="InterPro" id="IPR020449">
    <property type="entry name" value="Tscrpt_reg_AraC-type_HTH"/>
</dbReference>
<dbReference type="Proteomes" id="UP000670947">
    <property type="component" value="Unassembled WGS sequence"/>
</dbReference>
<dbReference type="InterPro" id="IPR014710">
    <property type="entry name" value="RmlC-like_jellyroll"/>
</dbReference>
<dbReference type="SUPFAM" id="SSF51215">
    <property type="entry name" value="Regulatory protein AraC"/>
    <property type="match status" value="1"/>
</dbReference>
<name>A0ABS3W8N8_9BACL</name>